<feature type="compositionally biased region" description="Low complexity" evidence="9">
    <location>
        <begin position="955"/>
        <end position="972"/>
    </location>
</feature>
<evidence type="ECO:0000256" key="1">
    <source>
        <dbReference type="ARBA" id="ARBA00004586"/>
    </source>
</evidence>
<feature type="compositionally biased region" description="Acidic residues" evidence="9">
    <location>
        <begin position="1188"/>
        <end position="1197"/>
    </location>
</feature>
<reference evidence="13" key="1">
    <citation type="submission" date="2020-01" db="EMBL/GenBank/DDBJ databases">
        <authorList>
            <consortium name="DOE Joint Genome Institute"/>
            <person name="Haridas S."/>
            <person name="Albert R."/>
            <person name="Binder M."/>
            <person name="Bloem J."/>
            <person name="Labutti K."/>
            <person name="Salamov A."/>
            <person name="Andreopoulos B."/>
            <person name="Baker S.E."/>
            <person name="Barry K."/>
            <person name="Bills G."/>
            <person name="Bluhm B.H."/>
            <person name="Cannon C."/>
            <person name="Castanera R."/>
            <person name="Culley D.E."/>
            <person name="Daum C."/>
            <person name="Ezra D."/>
            <person name="Gonzalez J.B."/>
            <person name="Henrissat B."/>
            <person name="Kuo A."/>
            <person name="Liang C."/>
            <person name="Lipzen A."/>
            <person name="Lutzoni F."/>
            <person name="Magnuson J."/>
            <person name="Mondo S."/>
            <person name="Nolan M."/>
            <person name="Ohm R."/>
            <person name="Pangilinan J."/>
            <person name="Park H.-J."/>
            <person name="Ramirez L."/>
            <person name="Alfaro M."/>
            <person name="Sun H."/>
            <person name="Tritt A."/>
            <person name="Yoshinaga Y."/>
            <person name="Zwiers L.-H."/>
            <person name="Turgeon B.G."/>
            <person name="Goodwin S.B."/>
            <person name="Spatafora J.W."/>
            <person name="Crous P.W."/>
            <person name="Grigoriev I.V."/>
        </authorList>
    </citation>
    <scope>NUCLEOTIDE SEQUENCE</scope>
    <source>
        <strain evidence="13">CBS 342.82</strain>
    </source>
</reference>
<feature type="transmembrane region" description="Helical" evidence="10">
    <location>
        <begin position="7"/>
        <end position="33"/>
    </location>
</feature>
<dbReference type="GO" id="GO:0015914">
    <property type="term" value="P:phospholipid transport"/>
    <property type="evidence" value="ECO:0007669"/>
    <property type="project" value="TreeGrafter"/>
</dbReference>
<evidence type="ECO:0000256" key="5">
    <source>
        <dbReference type="ARBA" id="ARBA00022989"/>
    </source>
</evidence>
<keyword evidence="4" id="KW-0256">Endoplasmic reticulum</keyword>
<feature type="compositionally biased region" description="Polar residues" evidence="9">
    <location>
        <begin position="852"/>
        <end position="878"/>
    </location>
</feature>
<dbReference type="PANTHER" id="PTHR13466">
    <property type="entry name" value="TEX2 PROTEIN-RELATED"/>
    <property type="match status" value="1"/>
</dbReference>
<evidence type="ECO:0000259" key="11">
    <source>
        <dbReference type="PROSITE" id="PS51847"/>
    </source>
</evidence>
<evidence type="ECO:0000256" key="2">
    <source>
        <dbReference type="ARBA" id="ARBA00022448"/>
    </source>
</evidence>
<dbReference type="PANTHER" id="PTHR13466:SF19">
    <property type="entry name" value="NUCLEUS-VACUOLE JUNCTION PROTEIN 2"/>
    <property type="match status" value="1"/>
</dbReference>
<evidence type="ECO:0000256" key="4">
    <source>
        <dbReference type="ARBA" id="ARBA00022824"/>
    </source>
</evidence>
<keyword evidence="5 10" id="KW-1133">Transmembrane helix</keyword>
<reference evidence="13" key="2">
    <citation type="submission" date="2020-04" db="EMBL/GenBank/DDBJ databases">
        <authorList>
            <consortium name="NCBI Genome Project"/>
        </authorList>
    </citation>
    <scope>NUCLEOTIDE SEQUENCE</scope>
    <source>
        <strain evidence="13">CBS 342.82</strain>
    </source>
</reference>
<protein>
    <recommendedName>
        <fullName evidence="11">SMP-LTD domain-containing protein</fullName>
    </recommendedName>
</protein>
<dbReference type="GO" id="GO:0008289">
    <property type="term" value="F:lipid binding"/>
    <property type="evidence" value="ECO:0007669"/>
    <property type="project" value="UniProtKB-KW"/>
</dbReference>
<evidence type="ECO:0000313" key="13">
    <source>
        <dbReference type="RefSeq" id="XP_033456133.1"/>
    </source>
</evidence>
<feature type="region of interest" description="Disordered" evidence="9">
    <location>
        <begin position="505"/>
        <end position="691"/>
    </location>
</feature>
<dbReference type="CDD" id="cd21675">
    <property type="entry name" value="SMP_TEX2"/>
    <property type="match status" value="1"/>
</dbReference>
<reference evidence="13" key="3">
    <citation type="submission" date="2025-08" db="UniProtKB">
        <authorList>
            <consortium name="RefSeq"/>
        </authorList>
    </citation>
    <scope>IDENTIFICATION</scope>
    <source>
        <strain evidence="13">CBS 342.82</strain>
    </source>
</reference>
<feature type="compositionally biased region" description="Polar residues" evidence="9">
    <location>
        <begin position="1059"/>
        <end position="1071"/>
    </location>
</feature>
<evidence type="ECO:0000313" key="12">
    <source>
        <dbReference type="Proteomes" id="UP000504637"/>
    </source>
</evidence>
<feature type="compositionally biased region" description="Low complexity" evidence="9">
    <location>
        <begin position="584"/>
        <end position="599"/>
    </location>
</feature>
<dbReference type="PROSITE" id="PS51847">
    <property type="entry name" value="SMP"/>
    <property type="match status" value="1"/>
</dbReference>
<evidence type="ECO:0000256" key="7">
    <source>
        <dbReference type="ARBA" id="ARBA00023121"/>
    </source>
</evidence>
<feature type="compositionally biased region" description="Polar residues" evidence="9">
    <location>
        <begin position="666"/>
        <end position="683"/>
    </location>
</feature>
<sequence length="1439" mass="151816">MGLRLFLFTYLLGGLTFIPLLLLAVIVPAWHLLPKEPSKEPSVFGEDEASPNSVKSLEKDSRVDGKSEGDKRSRSLTGETAASGTFAVLRQYDFQAAISALNAKNPNSSNGVPGGDGSAGAEPGTTTGSESVYQSMYRSVFNKASSTRELLQRGGDGNDDRDQSQPGQTGTPAKNIRRKPVPANVLYILLRHGHLMIYESAAQVEVKHVISLAHHTIGLQSGVGIEEEEDRRLVPEPDLFIKRTAIVLRPIELPNGSLQPQIPGHAAPKPFYLFSPSNIDKEDFYHALLATRPSPPIPRSLDTDALTKLQKALHSSSLTPETRAFSALLGRIFLALHRSDHITALIRSKIERKLDRIPKPSFIPSLSLQSLDLGDAAPTISAPRLRDFNAVSGEMTLALDLRYTEGTLALTLLAVATLDLGLGPRFKPRSVTLALKTSLQRVVGTLLLRIKPPPSNRIWFTFETMPDMGIRVEPVVSERKITYGFILRAIEERIRNAVGEGLVKPNWDDAPMPLTETLGSHARGGLWSSEGEDDDPLPHESKRITRKTYSGSATAGLGQQNGRSASTPTLIPDLSEGAETDDFTTTSLSATASELNLSNPKDYDSLRRRPTTASIASTSSSSTLVDPAAPALPARRKPVRSPSLSAPPPPSSAPPVVALTAAGHHVNTSSATPVSSADNSTSDLRGVGPGGLGVAFSSSQYRHSRQSSVGSTNSGASSGNSLWRRAAGVAAAVTRNSPASQKDAMEELRHLAEREMLAAQAAELIAAQSEDESNEPGSTRPGAGERVSGADVEDEADHDIIATEDDRKGSAEDITVDSTTNNYPVRSPSLISKSSTLSSSSSTVQQLQSSSNYPTVPSSTSPMASPNIRNSSTDSNVNHGEPVLSGKRITSGESANTTPNQNRKSTILSATATAATAARNWGWNALQKRNAAAAAASARSPRQQNTARQQRDKSPSAAASAAATLAAQPSEPYGRGQPLPPPGVPLPGPPREKNGRSGWIGGGPSPGRTMSARGKTPGPDQQQYHEQSTQPEDSIEPIERPKASKRNSLIPTLAVVPSTGLNDTESSSSLSGLRGKPSSDSLASNRGNDSPTLLQDLPASRIPTKIRSRPSTRSPSPAMEGMLSDPDVDDFGPWRMNSGSGPAGAGARGSVGGYLDSNSAKRRSIVAENSRATPPPMKVSAEKHDEHVDDDDDDDDYGAFNHNHGDDDDDDHTHNSNKQHAFREDIFSLSHPPSQNNRRAADGTEAANTTTETTSSPPPPSNNSNNHGPSSSSSPPQTKIPPALPARRKRPVSGMMSPENSSIPIPSSSRQVSNSHPSPSSSVPASTDLADIHLGLVPSPSPPPQSSSTKTNHAARTGDIASPSTTAIDLGPSTGLKIPPSAISAVEEEIGGSSDSASVIVGERGAGPPNGDRSGKNNIGEGTTAADGHGKGEERLIDL</sequence>
<keyword evidence="3 10" id="KW-0812">Transmembrane</keyword>
<proteinExistence type="predicted"/>
<dbReference type="GO" id="GO:1990456">
    <property type="term" value="P:mitochondrion-endoplasmic reticulum membrane tethering"/>
    <property type="evidence" value="ECO:0007669"/>
    <property type="project" value="TreeGrafter"/>
</dbReference>
<feature type="compositionally biased region" description="Pro residues" evidence="9">
    <location>
        <begin position="978"/>
        <end position="989"/>
    </location>
</feature>
<gene>
    <name evidence="13" type="ORF">K489DRAFT_383995</name>
</gene>
<feature type="compositionally biased region" description="Low complexity" evidence="9">
    <location>
        <begin position="1301"/>
        <end position="1326"/>
    </location>
</feature>
<evidence type="ECO:0000256" key="9">
    <source>
        <dbReference type="SAM" id="MobiDB-lite"/>
    </source>
</evidence>
<feature type="compositionally biased region" description="Polar residues" evidence="9">
    <location>
        <begin position="1019"/>
        <end position="1032"/>
    </location>
</feature>
<accession>A0A6J3LWT3</accession>
<feature type="region of interest" description="Disordered" evidence="9">
    <location>
        <begin position="928"/>
        <end position="1439"/>
    </location>
</feature>
<feature type="compositionally biased region" description="Low complexity" evidence="9">
    <location>
        <begin position="611"/>
        <end position="633"/>
    </location>
</feature>
<feature type="compositionally biased region" description="Low complexity" evidence="9">
    <location>
        <begin position="827"/>
        <end position="851"/>
    </location>
</feature>
<dbReference type="GO" id="GO:0005789">
    <property type="term" value="C:endoplasmic reticulum membrane"/>
    <property type="evidence" value="ECO:0007669"/>
    <property type="project" value="UniProtKB-SubCell"/>
</dbReference>
<feature type="region of interest" description="Disordered" evidence="9">
    <location>
        <begin position="145"/>
        <end position="176"/>
    </location>
</feature>
<feature type="compositionally biased region" description="Basic and acidic residues" evidence="9">
    <location>
        <begin position="798"/>
        <end position="811"/>
    </location>
</feature>
<name>A0A6J3LWT3_9PEZI</name>
<evidence type="ECO:0000256" key="6">
    <source>
        <dbReference type="ARBA" id="ARBA00023055"/>
    </source>
</evidence>
<comment type="subcellular location">
    <subcellularLocation>
        <location evidence="1">Endoplasmic reticulum membrane</location>
    </subcellularLocation>
</comment>
<feature type="region of interest" description="Disordered" evidence="9">
    <location>
        <begin position="37"/>
        <end position="78"/>
    </location>
</feature>
<dbReference type="GeneID" id="54363549"/>
<feature type="compositionally biased region" description="Low complexity" evidence="9">
    <location>
        <begin position="1262"/>
        <end position="1277"/>
    </location>
</feature>
<keyword evidence="7" id="KW-0446">Lipid-binding</keyword>
<feature type="compositionally biased region" description="Polar residues" evidence="9">
    <location>
        <begin position="547"/>
        <end position="569"/>
    </location>
</feature>
<keyword evidence="2" id="KW-0813">Transport</keyword>
<feature type="compositionally biased region" description="Basic and acidic residues" evidence="9">
    <location>
        <begin position="56"/>
        <end position="73"/>
    </location>
</feature>
<evidence type="ECO:0000256" key="3">
    <source>
        <dbReference type="ARBA" id="ARBA00022692"/>
    </source>
</evidence>
<keyword evidence="8 10" id="KW-0472">Membrane</keyword>
<feature type="compositionally biased region" description="Polar residues" evidence="9">
    <location>
        <begin position="891"/>
        <end position="906"/>
    </location>
</feature>
<feature type="compositionally biased region" description="Gly residues" evidence="9">
    <location>
        <begin position="1141"/>
        <end position="1152"/>
    </location>
</feature>
<dbReference type="InterPro" id="IPR031468">
    <property type="entry name" value="SMP_LBD"/>
</dbReference>
<evidence type="ECO:0000256" key="8">
    <source>
        <dbReference type="ARBA" id="ARBA00023136"/>
    </source>
</evidence>
<feature type="compositionally biased region" description="Basic and acidic residues" evidence="9">
    <location>
        <begin position="1428"/>
        <end position="1439"/>
    </location>
</feature>
<evidence type="ECO:0000256" key="10">
    <source>
        <dbReference type="SAM" id="Phobius"/>
    </source>
</evidence>
<dbReference type="OrthoDB" id="26740at2759"/>
<organism evidence="13">
    <name type="scientific">Dissoconium aciculare CBS 342.82</name>
    <dbReference type="NCBI Taxonomy" id="1314786"/>
    <lineage>
        <taxon>Eukaryota</taxon>
        <taxon>Fungi</taxon>
        <taxon>Dikarya</taxon>
        <taxon>Ascomycota</taxon>
        <taxon>Pezizomycotina</taxon>
        <taxon>Dothideomycetes</taxon>
        <taxon>Dothideomycetidae</taxon>
        <taxon>Mycosphaerellales</taxon>
        <taxon>Dissoconiaceae</taxon>
        <taxon>Dissoconium</taxon>
    </lineage>
</organism>
<keyword evidence="6" id="KW-0445">Lipid transport</keyword>
<dbReference type="Proteomes" id="UP000504637">
    <property type="component" value="Unplaced"/>
</dbReference>
<feature type="compositionally biased region" description="Polar residues" evidence="9">
    <location>
        <begin position="1078"/>
        <end position="1093"/>
    </location>
</feature>
<dbReference type="RefSeq" id="XP_033456133.1">
    <property type="nucleotide sequence ID" value="XM_033605749.1"/>
</dbReference>
<feature type="domain" description="SMP-LTD" evidence="11">
    <location>
        <begin position="318"/>
        <end position="513"/>
    </location>
</feature>
<feature type="region of interest" description="Disordered" evidence="9">
    <location>
        <begin position="767"/>
        <end position="906"/>
    </location>
</feature>
<feature type="region of interest" description="Disordered" evidence="9">
    <location>
        <begin position="103"/>
        <end position="129"/>
    </location>
</feature>
<keyword evidence="12" id="KW-1185">Reference proteome</keyword>
<dbReference type="GO" id="GO:0032865">
    <property type="term" value="C:ERMES complex"/>
    <property type="evidence" value="ECO:0007669"/>
    <property type="project" value="TreeGrafter"/>
</dbReference>